<evidence type="ECO:0000313" key="1">
    <source>
        <dbReference type="EMBL" id="KAI4820728.1"/>
    </source>
</evidence>
<keyword evidence="2" id="KW-1185">Reference proteome</keyword>
<proteinExistence type="predicted"/>
<name>A0ACB9X3S4_CHAAC</name>
<accession>A0ACB9X3S4</accession>
<evidence type="ECO:0000313" key="2">
    <source>
        <dbReference type="Proteomes" id="UP001057452"/>
    </source>
</evidence>
<sequence>MLRRALIGQVLLSLSMLRRALVLAPLEEPTQLLPVSQGQERFVLVLMFVLVLPLMEANPGKTPCIATNQGPQALCSYRGSLEWTAGTAKLGPRLEFRVSTGVESLWRGHRGLMKGDGGAGPIEWWGR</sequence>
<reference evidence="1" key="1">
    <citation type="submission" date="2022-05" db="EMBL/GenBank/DDBJ databases">
        <title>Chromosome-level genome of Chaenocephalus aceratus.</title>
        <authorList>
            <person name="Park H."/>
        </authorList>
    </citation>
    <scope>NUCLEOTIDE SEQUENCE</scope>
    <source>
        <strain evidence="1">KU_202001</strain>
    </source>
</reference>
<gene>
    <name evidence="1" type="ORF">KUCAC02_028698</name>
</gene>
<dbReference type="Proteomes" id="UP001057452">
    <property type="component" value="Chromosome 9"/>
</dbReference>
<dbReference type="EMBL" id="CM043793">
    <property type="protein sequence ID" value="KAI4820728.1"/>
    <property type="molecule type" value="Genomic_DNA"/>
</dbReference>
<organism evidence="1 2">
    <name type="scientific">Chaenocephalus aceratus</name>
    <name type="common">Blackfin icefish</name>
    <name type="synonym">Chaenichthys aceratus</name>
    <dbReference type="NCBI Taxonomy" id="36190"/>
    <lineage>
        <taxon>Eukaryota</taxon>
        <taxon>Metazoa</taxon>
        <taxon>Chordata</taxon>
        <taxon>Craniata</taxon>
        <taxon>Vertebrata</taxon>
        <taxon>Euteleostomi</taxon>
        <taxon>Actinopterygii</taxon>
        <taxon>Neopterygii</taxon>
        <taxon>Teleostei</taxon>
        <taxon>Neoteleostei</taxon>
        <taxon>Acanthomorphata</taxon>
        <taxon>Eupercaria</taxon>
        <taxon>Perciformes</taxon>
        <taxon>Notothenioidei</taxon>
        <taxon>Channichthyidae</taxon>
        <taxon>Chaenocephalus</taxon>
    </lineage>
</organism>
<protein>
    <submittedName>
        <fullName evidence="1">Uncharacterized protein</fullName>
    </submittedName>
</protein>
<comment type="caution">
    <text evidence="1">The sequence shown here is derived from an EMBL/GenBank/DDBJ whole genome shotgun (WGS) entry which is preliminary data.</text>
</comment>